<evidence type="ECO:0000313" key="3">
    <source>
        <dbReference type="EMBL" id="QIK79494.1"/>
    </source>
</evidence>
<proteinExistence type="predicted"/>
<name>A0A6G7YRY3_9SPHN</name>
<dbReference type="Gene3D" id="3.10.540.10">
    <property type="entry name" value="duf1285 like domain"/>
    <property type="match status" value="1"/>
</dbReference>
<dbReference type="EMBL" id="CP049869">
    <property type="protein sequence ID" value="QIK79494.1"/>
    <property type="molecule type" value="Genomic_DNA"/>
</dbReference>
<dbReference type="KEGG" id="spii:G7077_11850"/>
<dbReference type="PIRSF" id="PIRSF029557">
    <property type="entry name" value="UCP029557"/>
    <property type="match status" value="1"/>
</dbReference>
<dbReference type="InterPro" id="IPR048342">
    <property type="entry name" value="DUF1285_C"/>
</dbReference>
<dbReference type="Pfam" id="PF06938">
    <property type="entry name" value="DUF1285_N"/>
    <property type="match status" value="1"/>
</dbReference>
<dbReference type="InterPro" id="IPR048341">
    <property type="entry name" value="DUF1285_N"/>
</dbReference>
<dbReference type="InterPro" id="IPR010707">
    <property type="entry name" value="DUF1285"/>
</dbReference>
<dbReference type="InterPro" id="IPR023361">
    <property type="entry name" value="DUF1285_beta_roll_sf"/>
</dbReference>
<dbReference type="Gene3D" id="2.30.270.10">
    <property type="entry name" value="duf1285 protein"/>
    <property type="match status" value="1"/>
</dbReference>
<feature type="domain" description="DUF1285" evidence="2">
    <location>
        <begin position="96"/>
        <end position="183"/>
    </location>
</feature>
<dbReference type="RefSeq" id="WP_166411881.1">
    <property type="nucleotide sequence ID" value="NZ_CP049869.1"/>
</dbReference>
<evidence type="ECO:0000313" key="4">
    <source>
        <dbReference type="Proteomes" id="UP000503222"/>
    </source>
</evidence>
<reference evidence="3 4" key="1">
    <citation type="submission" date="2020-03" db="EMBL/GenBank/DDBJ databases">
        <title>Sphingomonas sp. nov., isolated from fish.</title>
        <authorList>
            <person name="Hyun D.-W."/>
            <person name="Bae J.-W."/>
        </authorList>
    </citation>
    <scope>NUCLEOTIDE SEQUENCE [LARGE SCALE GENOMIC DNA]</scope>
    <source>
        <strain evidence="3 4">HDW15B</strain>
    </source>
</reference>
<dbReference type="AlphaFoldDB" id="A0A6G7YRY3"/>
<organism evidence="3 4">
    <name type="scientific">Sphingomonas piscis</name>
    <dbReference type="NCBI Taxonomy" id="2714943"/>
    <lineage>
        <taxon>Bacteria</taxon>
        <taxon>Pseudomonadati</taxon>
        <taxon>Pseudomonadota</taxon>
        <taxon>Alphaproteobacteria</taxon>
        <taxon>Sphingomonadales</taxon>
        <taxon>Sphingomonadaceae</taxon>
        <taxon>Sphingomonas</taxon>
    </lineage>
</organism>
<gene>
    <name evidence="3" type="ORF">G7077_11850</name>
</gene>
<dbReference type="Proteomes" id="UP000503222">
    <property type="component" value="Chromosome"/>
</dbReference>
<feature type="domain" description="DUF1285" evidence="1">
    <location>
        <begin position="28"/>
        <end position="93"/>
    </location>
</feature>
<sequence>MPELHAPIELQGIDLHGLQRLLDSRQLPPIERWNPPHCGHSGMRIAADGTWLHDGEPIRRPAMVRLFSSILRREPDGTHVLVTPVEKLSIDIERTAFRAVDMQVEGDGELRRIAFALDHGDPVLLGADHPLVVRDGVGGLSPRIKVRHGLEAELSRPVYYELAELALADGSDGVWSEGIFFPLDPDR</sequence>
<keyword evidence="4" id="KW-1185">Reference proteome</keyword>
<evidence type="ECO:0000259" key="1">
    <source>
        <dbReference type="Pfam" id="PF06938"/>
    </source>
</evidence>
<evidence type="ECO:0000259" key="2">
    <source>
        <dbReference type="Pfam" id="PF21028"/>
    </source>
</evidence>
<accession>A0A6G7YRY3</accession>
<protein>
    <submittedName>
        <fullName evidence="3">DUF1285 domain-containing protein</fullName>
    </submittedName>
</protein>
<dbReference type="Pfam" id="PF21028">
    <property type="entry name" value="DUF1285_C"/>
    <property type="match status" value="1"/>
</dbReference>